<evidence type="ECO:0000313" key="2">
    <source>
        <dbReference type="Proteomes" id="UP000025227"/>
    </source>
</evidence>
<dbReference type="GO" id="GO:0004190">
    <property type="term" value="F:aspartic-type endopeptidase activity"/>
    <property type="evidence" value="ECO:0007669"/>
    <property type="project" value="InterPro"/>
</dbReference>
<dbReference type="GO" id="GO:0006508">
    <property type="term" value="P:proteolysis"/>
    <property type="evidence" value="ECO:0007669"/>
    <property type="project" value="InterPro"/>
</dbReference>
<sequence length="929" mass="106346">MSYKLTTPKRRLTYYSGKLETLITRFKAEGLETVSLPDEEGELSYIAARGKLQRLEEGVGAIETTTSKIEEKLKDYAEAMDSLAEPSPKDVEDFERYSSRAEDAMNMAFDYTLQLQALIRAFDRRTQASQNILTRADAERVSSEPLPSNPTPKSLELPTLPVPTFNGNIWEWDNFWELFNSNVHSQKLSEFHKFNYLLNALKGEALESVKKFQVTSGNYEKAIDFLRKKYGCSEELVIHLMDQLDNCSLRTTHIHDQRRLFEQVQVIIAQLKQKDENVNSQWLIRRLLSKFPSHIQRQVLLKKQATLKDAAFTMDHLLQILEDIITSEEMVSQYMKNETLSHTAGNGDKPKPPKFGPRQPCMYCEGSHKSFDCDKYATPRERSQYLRKHKLCLICASPRHITAECKKRPCFKCHKQHHTSCCFQGEEKGATASSFKERASDYKENSKFKGSSSRSKETNTGNSRMKVNYLGIHSNSVPAEGQTVLEVLPAKYQLKGQPTYLPTGEITALDPTTKSLRKISVLLDTGAEISFIDTALAAELHLPSIKETRLRLHTFGSDQVHETTSREVSLQAWDVEGRPFTLFLHTHEILTKPFETAPICADDVEYILQHKLTVNFKERGSTVKPSILIGCDQLWTLITCDEPHIQLPSGLHLLPTRLGYIMTGQATRSLQEENPEKEKDKWDGYWTLEGQVNVTTLPDPQSETDENEKWDRYWSLESAGTEEFSSAEKEEQAAADRQVWKKFNETIEKRGDGYYVRLPWKNVNTKLPDNKAIAQNRLLSVWNSLKKDENLMAQYNGVFEEQLEKHILEEVSITNSPKECGVHYIPHQAVLTPHKTTTKLRIVFDASAHYRGCPSLNDVLHRGPVILPQLYGVLLRFRIGEIAIIWMWKKHSYKSEFMKMTVTTLVACGYTITSYHLRQTTYESCGSQE</sequence>
<dbReference type="Pfam" id="PF03564">
    <property type="entry name" value="DUF1759"/>
    <property type="match status" value="1"/>
</dbReference>
<dbReference type="AlphaFoldDB" id="A0A7I4Y854"/>
<dbReference type="InterPro" id="IPR021109">
    <property type="entry name" value="Peptidase_aspartic_dom_sf"/>
</dbReference>
<dbReference type="OrthoDB" id="5864674at2759"/>
<dbReference type="InterPro" id="IPR005312">
    <property type="entry name" value="DUF1759"/>
</dbReference>
<evidence type="ECO:0000313" key="3">
    <source>
        <dbReference type="WBParaSite" id="HCON_00058540-00001"/>
    </source>
</evidence>
<keyword evidence="2" id="KW-1185">Reference proteome</keyword>
<dbReference type="WBParaSite" id="HCON_00058540-00001">
    <property type="protein sequence ID" value="HCON_00058540-00001"/>
    <property type="gene ID" value="HCON_00058540"/>
</dbReference>
<dbReference type="Proteomes" id="UP000025227">
    <property type="component" value="Unplaced"/>
</dbReference>
<reference evidence="3" key="1">
    <citation type="submission" date="2020-12" db="UniProtKB">
        <authorList>
            <consortium name="WormBaseParasite"/>
        </authorList>
    </citation>
    <scope>IDENTIFICATION</scope>
    <source>
        <strain evidence="3">MHco3</strain>
    </source>
</reference>
<dbReference type="InterPro" id="IPR001969">
    <property type="entry name" value="Aspartic_peptidase_AS"/>
</dbReference>
<feature type="region of interest" description="Disordered" evidence="1">
    <location>
        <begin position="135"/>
        <end position="157"/>
    </location>
</feature>
<evidence type="ECO:0000256" key="1">
    <source>
        <dbReference type="SAM" id="MobiDB-lite"/>
    </source>
</evidence>
<feature type="compositionally biased region" description="Polar residues" evidence="1">
    <location>
        <begin position="448"/>
        <end position="464"/>
    </location>
</feature>
<accession>A0A7I4Y854</accession>
<feature type="region of interest" description="Disordered" evidence="1">
    <location>
        <begin position="443"/>
        <end position="464"/>
    </location>
</feature>
<dbReference type="PROSITE" id="PS00141">
    <property type="entry name" value="ASP_PROTEASE"/>
    <property type="match status" value="1"/>
</dbReference>
<name>A0A7I4Y854_HAECO</name>
<dbReference type="Pfam" id="PF13650">
    <property type="entry name" value="Asp_protease_2"/>
    <property type="match status" value="1"/>
</dbReference>
<dbReference type="Gene3D" id="2.40.70.10">
    <property type="entry name" value="Acid Proteases"/>
    <property type="match status" value="1"/>
</dbReference>
<dbReference type="PANTHER" id="PTHR47331:SF1">
    <property type="entry name" value="GAG-LIKE PROTEIN"/>
    <property type="match status" value="1"/>
</dbReference>
<proteinExistence type="predicted"/>
<protein>
    <submittedName>
        <fullName evidence="3">DUF1758 domain-containing protein</fullName>
    </submittedName>
</protein>
<dbReference type="PANTHER" id="PTHR47331">
    <property type="entry name" value="PHD-TYPE DOMAIN-CONTAINING PROTEIN"/>
    <property type="match status" value="1"/>
</dbReference>
<dbReference type="OMA" id="ENWHANS"/>
<organism evidence="2 3">
    <name type="scientific">Haemonchus contortus</name>
    <name type="common">Barber pole worm</name>
    <dbReference type="NCBI Taxonomy" id="6289"/>
    <lineage>
        <taxon>Eukaryota</taxon>
        <taxon>Metazoa</taxon>
        <taxon>Ecdysozoa</taxon>
        <taxon>Nematoda</taxon>
        <taxon>Chromadorea</taxon>
        <taxon>Rhabditida</taxon>
        <taxon>Rhabditina</taxon>
        <taxon>Rhabditomorpha</taxon>
        <taxon>Strongyloidea</taxon>
        <taxon>Trichostrongylidae</taxon>
        <taxon>Haemonchus</taxon>
    </lineage>
</organism>